<feature type="compositionally biased region" description="Basic and acidic residues" evidence="1">
    <location>
        <begin position="339"/>
        <end position="350"/>
    </location>
</feature>
<reference evidence="2 3" key="1">
    <citation type="submission" date="2017-03" db="EMBL/GenBank/DDBJ databases">
        <title>Genomes of endolithic fungi from Antarctica.</title>
        <authorList>
            <person name="Coleine C."/>
            <person name="Masonjones S."/>
            <person name="Stajich J.E."/>
        </authorList>
    </citation>
    <scope>NUCLEOTIDE SEQUENCE [LARGE SCALE GENOMIC DNA]</scope>
    <source>
        <strain evidence="2 3">CCFEE 6315</strain>
    </source>
</reference>
<dbReference type="Proteomes" id="UP000308549">
    <property type="component" value="Unassembled WGS sequence"/>
</dbReference>
<dbReference type="AlphaFoldDB" id="A0A4U0TK34"/>
<dbReference type="OrthoDB" id="10650831at2759"/>
<sequence length="581" mass="63436">MLHPDGIEVYLKPMGAGSDEIKYAEFSVTPGGDRYPGDFETDRRTTVLARGERFQVVVQCHSKFNMNGSSALITDVNDGPSHPDYQPVKTKCVHKTLKPPGGEQGGRYLFEFRYRSEAHVRQLVTDSLGAERGATGLNQLTLIAGTTFLRRQSLDTEDRRKKVWKAAWLKCRGLPALLDAVTAADSAVQSSSSKTSAPIDPKPSSKPTRGEPQIPDAFCDCPVQHRSTEKTPVAGNATKSSCDVPQVDRRKADGQGNGKAAKEPIPESETVDVDGTSPMKAKVCTRCKGFKVAQSSRTGFLRKRHAQDATENPKMALQNSTAAVKAKHHENSMEISQDGTKDSARSKQDEAQAQVVSAAESSPPDKVQGAPSTDSVSLSNARTIQQGAVTEALDAGAKSKPPNTIVQSKDTSKKRSPVVELTGPAKKQKRVDVDLTASNGEKMAPVLPQDVEHSRQDAVTENVTWRKSTPGAEPTTPPEKGQEQASVGSTREHSNLPAKEDNRAILKPDVAHSPSTDATRRAPMAEEELDMERQEIEMEEKSLQLQQKSLQLLKRKMRFESKLRALRHAEEIKEEEHEVST</sequence>
<accession>A0A4U0TK34</accession>
<protein>
    <submittedName>
        <fullName evidence="2">Uncharacterized protein</fullName>
    </submittedName>
</protein>
<feature type="region of interest" description="Disordered" evidence="1">
    <location>
        <begin position="187"/>
        <end position="275"/>
    </location>
</feature>
<gene>
    <name evidence="2" type="ORF">B0A50_08306</name>
</gene>
<feature type="compositionally biased region" description="Low complexity" evidence="1">
    <location>
        <begin position="187"/>
        <end position="197"/>
    </location>
</feature>
<name>A0A4U0TK34_9PEZI</name>
<proteinExistence type="predicted"/>
<evidence type="ECO:0000313" key="3">
    <source>
        <dbReference type="Proteomes" id="UP000308549"/>
    </source>
</evidence>
<evidence type="ECO:0000313" key="2">
    <source>
        <dbReference type="EMBL" id="TKA22194.1"/>
    </source>
</evidence>
<organism evidence="2 3">
    <name type="scientific">Salinomyces thailandicus</name>
    <dbReference type="NCBI Taxonomy" id="706561"/>
    <lineage>
        <taxon>Eukaryota</taxon>
        <taxon>Fungi</taxon>
        <taxon>Dikarya</taxon>
        <taxon>Ascomycota</taxon>
        <taxon>Pezizomycotina</taxon>
        <taxon>Dothideomycetes</taxon>
        <taxon>Dothideomycetidae</taxon>
        <taxon>Mycosphaerellales</taxon>
        <taxon>Teratosphaeriaceae</taxon>
        <taxon>Salinomyces</taxon>
    </lineage>
</organism>
<keyword evidence="3" id="KW-1185">Reference proteome</keyword>
<dbReference type="EMBL" id="NAJL01000081">
    <property type="protein sequence ID" value="TKA22194.1"/>
    <property type="molecule type" value="Genomic_DNA"/>
</dbReference>
<comment type="caution">
    <text evidence="2">The sequence shown here is derived from an EMBL/GenBank/DDBJ whole genome shotgun (WGS) entry which is preliminary data.</text>
</comment>
<feature type="region of interest" description="Disordered" evidence="1">
    <location>
        <begin position="301"/>
        <end position="529"/>
    </location>
</feature>
<feature type="compositionally biased region" description="Low complexity" evidence="1">
    <location>
        <begin position="351"/>
        <end position="364"/>
    </location>
</feature>
<feature type="compositionally biased region" description="Polar residues" evidence="1">
    <location>
        <begin position="370"/>
        <end position="388"/>
    </location>
</feature>
<feature type="compositionally biased region" description="Basic and acidic residues" evidence="1">
    <location>
        <begin position="490"/>
        <end position="510"/>
    </location>
</feature>
<evidence type="ECO:0000256" key="1">
    <source>
        <dbReference type="SAM" id="MobiDB-lite"/>
    </source>
</evidence>